<dbReference type="InterPro" id="IPR013083">
    <property type="entry name" value="Znf_RING/FYVE/PHD"/>
</dbReference>
<keyword evidence="1" id="KW-0479">Metal-binding</keyword>
<feature type="domain" description="FYVE-type" evidence="6">
    <location>
        <begin position="37"/>
        <end position="109"/>
    </location>
</feature>
<evidence type="ECO:0000313" key="8">
    <source>
        <dbReference type="Proteomes" id="UP000284706"/>
    </source>
</evidence>
<dbReference type="AlphaFoldDB" id="A0A409W5A7"/>
<feature type="compositionally biased region" description="Low complexity" evidence="5">
    <location>
        <begin position="181"/>
        <end position="199"/>
    </location>
</feature>
<evidence type="ECO:0000256" key="1">
    <source>
        <dbReference type="ARBA" id="ARBA00022723"/>
    </source>
</evidence>
<gene>
    <name evidence="7" type="ORF">CVT26_010763</name>
</gene>
<evidence type="ECO:0000256" key="5">
    <source>
        <dbReference type="SAM" id="MobiDB-lite"/>
    </source>
</evidence>
<keyword evidence="8" id="KW-1185">Reference proteome</keyword>
<dbReference type="SMART" id="SM00064">
    <property type="entry name" value="FYVE"/>
    <property type="match status" value="1"/>
</dbReference>
<name>A0A409W5A7_9AGAR</name>
<dbReference type="STRING" id="231916.A0A409W5A7"/>
<dbReference type="InterPro" id="IPR017455">
    <property type="entry name" value="Znf_FYVE-rel"/>
</dbReference>
<dbReference type="Pfam" id="PF01363">
    <property type="entry name" value="FYVE"/>
    <property type="match status" value="1"/>
</dbReference>
<evidence type="ECO:0000313" key="7">
    <source>
        <dbReference type="EMBL" id="PPQ73677.1"/>
    </source>
</evidence>
<dbReference type="SUPFAM" id="SSF57903">
    <property type="entry name" value="FYVE/PHD zinc finger"/>
    <property type="match status" value="1"/>
</dbReference>
<dbReference type="InterPro" id="IPR011011">
    <property type="entry name" value="Znf_FYVE_PHD"/>
</dbReference>
<proteinExistence type="predicted"/>
<keyword evidence="3" id="KW-0862">Zinc</keyword>
<sequence length="314" mass="34967">MRQSSSSLRPNEHLAVLLPKHLWKPDSASTTCDNFYCRVPFSLFERKHHCRKCGGVFCGACTARTTALLDTSNLDFLQPPRNVPIAVYQSPISPIVQSRVCDDCWDQIHGCPSTPHTPELSRPAFKRALSHPISMLIFPVASPSPDAPSSPVSTSALSSSPSDSSIRPVLKHRSHSLRNTPSVSSLDTQSSSNSSNPPRISRRLNVHASQRILPQDLERSYGELDAYPLRRSSMLCKATGGGRWEPKQSPVLVGYRQPIPGGKAPYEIQMEQEEMLEKQRRLNPVVKDGPFQYRFPREPEPVALSRSPFNLSTF</sequence>
<comment type="caution">
    <text evidence="7">The sequence shown here is derived from an EMBL/GenBank/DDBJ whole genome shotgun (WGS) entry which is preliminary data.</text>
</comment>
<evidence type="ECO:0000259" key="6">
    <source>
        <dbReference type="PROSITE" id="PS50178"/>
    </source>
</evidence>
<dbReference type="InParanoid" id="A0A409W5A7"/>
<dbReference type="Proteomes" id="UP000284706">
    <property type="component" value="Unassembled WGS sequence"/>
</dbReference>
<protein>
    <recommendedName>
        <fullName evidence="6">FYVE-type domain-containing protein</fullName>
    </recommendedName>
</protein>
<organism evidence="7 8">
    <name type="scientific">Gymnopilus dilepis</name>
    <dbReference type="NCBI Taxonomy" id="231916"/>
    <lineage>
        <taxon>Eukaryota</taxon>
        <taxon>Fungi</taxon>
        <taxon>Dikarya</taxon>
        <taxon>Basidiomycota</taxon>
        <taxon>Agaricomycotina</taxon>
        <taxon>Agaricomycetes</taxon>
        <taxon>Agaricomycetidae</taxon>
        <taxon>Agaricales</taxon>
        <taxon>Agaricineae</taxon>
        <taxon>Hymenogastraceae</taxon>
        <taxon>Gymnopilus</taxon>
    </lineage>
</organism>
<dbReference type="EMBL" id="NHYE01005390">
    <property type="protein sequence ID" value="PPQ73677.1"/>
    <property type="molecule type" value="Genomic_DNA"/>
</dbReference>
<reference evidence="7 8" key="1">
    <citation type="journal article" date="2018" name="Evol. Lett.">
        <title>Horizontal gene cluster transfer increased hallucinogenic mushroom diversity.</title>
        <authorList>
            <person name="Reynolds H.T."/>
            <person name="Vijayakumar V."/>
            <person name="Gluck-Thaler E."/>
            <person name="Korotkin H.B."/>
            <person name="Matheny P.B."/>
            <person name="Slot J.C."/>
        </authorList>
    </citation>
    <scope>NUCLEOTIDE SEQUENCE [LARGE SCALE GENOMIC DNA]</scope>
    <source>
        <strain evidence="7 8">SRW20</strain>
    </source>
</reference>
<evidence type="ECO:0000256" key="4">
    <source>
        <dbReference type="PROSITE-ProRule" id="PRU00091"/>
    </source>
</evidence>
<feature type="region of interest" description="Disordered" evidence="5">
    <location>
        <begin position="147"/>
        <end position="207"/>
    </location>
</feature>
<accession>A0A409W5A7</accession>
<dbReference type="Gene3D" id="3.30.40.10">
    <property type="entry name" value="Zinc/RING finger domain, C3HC4 (zinc finger)"/>
    <property type="match status" value="1"/>
</dbReference>
<dbReference type="OrthoDB" id="660555at2759"/>
<dbReference type="GO" id="GO:0008270">
    <property type="term" value="F:zinc ion binding"/>
    <property type="evidence" value="ECO:0007669"/>
    <property type="project" value="UniProtKB-KW"/>
</dbReference>
<feature type="compositionally biased region" description="Low complexity" evidence="5">
    <location>
        <begin position="147"/>
        <end position="168"/>
    </location>
</feature>
<evidence type="ECO:0000256" key="2">
    <source>
        <dbReference type="ARBA" id="ARBA00022771"/>
    </source>
</evidence>
<evidence type="ECO:0000256" key="3">
    <source>
        <dbReference type="ARBA" id="ARBA00022833"/>
    </source>
</evidence>
<dbReference type="InterPro" id="IPR000306">
    <property type="entry name" value="Znf_FYVE"/>
</dbReference>
<dbReference type="PANTHER" id="PTHR23164">
    <property type="entry name" value="EARLY ENDOSOME ANTIGEN 1"/>
    <property type="match status" value="1"/>
</dbReference>
<dbReference type="PROSITE" id="PS50178">
    <property type="entry name" value="ZF_FYVE"/>
    <property type="match status" value="1"/>
</dbReference>
<keyword evidence="2 4" id="KW-0863">Zinc-finger</keyword>